<evidence type="ECO:0000313" key="2">
    <source>
        <dbReference type="Proteomes" id="UP000183653"/>
    </source>
</evidence>
<keyword evidence="2" id="KW-1185">Reference proteome</keyword>
<sequence>MISLDFLQGKITYDELSMLQDSGVEHQAHHLKEDMLQVEYPDGFLIDVGWYPSFDANGHFQIRVVRDYEWDLPALTLTAQTIDALKEVLVLAQGSINTRRQKEATSLIAS</sequence>
<organism evidence="1 2">
    <name type="scientific">Pseudomonas orientalis</name>
    <dbReference type="NCBI Taxonomy" id="76758"/>
    <lineage>
        <taxon>Bacteria</taxon>
        <taxon>Pseudomonadati</taxon>
        <taxon>Pseudomonadota</taxon>
        <taxon>Gammaproteobacteria</taxon>
        <taxon>Pseudomonadales</taxon>
        <taxon>Pseudomonadaceae</taxon>
        <taxon>Pseudomonas</taxon>
    </lineage>
</organism>
<dbReference type="RefSeq" id="WP_057726228.1">
    <property type="nucleotide sequence ID" value="NZ_JYLM01000017.1"/>
</dbReference>
<dbReference type="EMBL" id="LT629782">
    <property type="protein sequence ID" value="SDT86565.1"/>
    <property type="molecule type" value="Genomic_DNA"/>
</dbReference>
<accession>A0A1H2DUM7</accession>
<gene>
    <name evidence="1" type="ORF">SAMN04490197_0070</name>
</gene>
<dbReference type="Proteomes" id="UP000183653">
    <property type="component" value="Chromosome I"/>
</dbReference>
<dbReference type="OrthoDB" id="2652925at2"/>
<dbReference type="AlphaFoldDB" id="A0A1H2DUM7"/>
<proteinExistence type="predicted"/>
<evidence type="ECO:0000313" key="1">
    <source>
        <dbReference type="EMBL" id="SDT86565.1"/>
    </source>
</evidence>
<name>A0A1H2DUM7_9PSED</name>
<reference evidence="1 2" key="1">
    <citation type="submission" date="2016-10" db="EMBL/GenBank/DDBJ databases">
        <authorList>
            <person name="Varghese N."/>
            <person name="Submissions S."/>
        </authorList>
    </citation>
    <scope>NUCLEOTIDE SEQUENCE [LARGE SCALE GENOMIC DNA]</scope>
    <source>
        <strain evidence="1 2">BS2775</strain>
    </source>
</reference>
<protein>
    <submittedName>
        <fullName evidence="1">Uncharacterized protein</fullName>
    </submittedName>
</protein>